<evidence type="ECO:0000256" key="8">
    <source>
        <dbReference type="SAM" id="Phobius"/>
    </source>
</evidence>
<dbReference type="Pfam" id="PF13359">
    <property type="entry name" value="DDE_Tnp_4"/>
    <property type="match status" value="1"/>
</dbReference>
<keyword evidence="5" id="KW-0479">Metal-binding</keyword>
<dbReference type="GO" id="GO:0046872">
    <property type="term" value="F:metal ion binding"/>
    <property type="evidence" value="ECO:0007669"/>
    <property type="project" value="UniProtKB-KW"/>
</dbReference>
<evidence type="ECO:0000259" key="9">
    <source>
        <dbReference type="Pfam" id="PF13359"/>
    </source>
</evidence>
<evidence type="ECO:0000313" key="11">
    <source>
        <dbReference type="EMBL" id="MPA54914.1"/>
    </source>
</evidence>
<evidence type="ECO:0000256" key="7">
    <source>
        <dbReference type="ARBA" id="ARBA00023242"/>
    </source>
</evidence>
<feature type="domain" description="DDE Tnp4" evidence="9">
    <location>
        <begin position="180"/>
        <end position="340"/>
    </location>
</feature>
<evidence type="ECO:0000256" key="3">
    <source>
        <dbReference type="ARBA" id="ARBA00006958"/>
    </source>
</evidence>
<keyword evidence="8" id="KW-0812">Transmembrane</keyword>
<dbReference type="EC" id="4.1.1.39" evidence="11"/>
<comment type="similarity">
    <text evidence="3">Belongs to the HARBI1 family.</text>
</comment>
<proteinExistence type="inferred from homology"/>
<evidence type="ECO:0000256" key="1">
    <source>
        <dbReference type="ARBA" id="ARBA00001968"/>
    </source>
</evidence>
<feature type="domain" description="DUF8040" evidence="10">
    <location>
        <begin position="63"/>
        <end position="148"/>
    </location>
</feature>
<keyword evidence="7" id="KW-0539">Nucleus</keyword>
<dbReference type="InterPro" id="IPR058353">
    <property type="entry name" value="DUF8040"/>
</dbReference>
<dbReference type="GO" id="GO:0016984">
    <property type="term" value="F:ribulose-bisphosphate carboxylase activity"/>
    <property type="evidence" value="ECO:0007669"/>
    <property type="project" value="UniProtKB-EC"/>
</dbReference>
<keyword evidence="11" id="KW-0456">Lyase</keyword>
<name>A0A5B7AF72_DAVIN</name>
<evidence type="ECO:0000256" key="2">
    <source>
        <dbReference type="ARBA" id="ARBA00004123"/>
    </source>
</evidence>
<reference evidence="11" key="1">
    <citation type="submission" date="2019-08" db="EMBL/GenBank/DDBJ databases">
        <title>Reference gene set and small RNA set construction with multiple tissues from Davidia involucrata Baill.</title>
        <authorList>
            <person name="Yang H."/>
            <person name="Zhou C."/>
            <person name="Li G."/>
            <person name="Wang J."/>
            <person name="Gao P."/>
            <person name="Wang M."/>
            <person name="Wang R."/>
            <person name="Zhao Y."/>
        </authorList>
    </citation>
    <scope>NUCLEOTIDE SEQUENCE</scope>
    <source>
        <tissue evidence="11">Mixed with DoveR01_LX</tissue>
    </source>
</reference>
<dbReference type="GO" id="GO:0004518">
    <property type="term" value="F:nuclease activity"/>
    <property type="evidence" value="ECO:0007669"/>
    <property type="project" value="UniProtKB-KW"/>
</dbReference>
<dbReference type="EMBL" id="GHES01024355">
    <property type="protein sequence ID" value="MPA54914.1"/>
    <property type="molecule type" value="Transcribed_RNA"/>
</dbReference>
<comment type="subcellular location">
    <subcellularLocation>
        <location evidence="2">Nucleus</location>
    </subcellularLocation>
</comment>
<protein>
    <submittedName>
        <fullName evidence="11">Putative nuclease HARBI1 isoform X1</fullName>
        <ecNumber evidence="11">4.1.1.39</ecNumber>
    </submittedName>
</protein>
<dbReference type="AlphaFoldDB" id="A0A5B7AF72"/>
<evidence type="ECO:0000256" key="4">
    <source>
        <dbReference type="ARBA" id="ARBA00022722"/>
    </source>
</evidence>
<feature type="transmembrane region" description="Helical" evidence="8">
    <location>
        <begin position="12"/>
        <end position="35"/>
    </location>
</feature>
<evidence type="ECO:0000256" key="5">
    <source>
        <dbReference type="ARBA" id="ARBA00022723"/>
    </source>
</evidence>
<keyword evidence="6" id="KW-0378">Hydrolase</keyword>
<accession>A0A5B7AF72</accession>
<keyword evidence="8" id="KW-1133">Transmembrane helix</keyword>
<comment type="cofactor">
    <cofactor evidence="1">
        <name>a divalent metal cation</name>
        <dbReference type="ChEBI" id="CHEBI:60240"/>
    </cofactor>
</comment>
<organism evidence="11">
    <name type="scientific">Davidia involucrata</name>
    <name type="common">Dove tree</name>
    <dbReference type="NCBI Taxonomy" id="16924"/>
    <lineage>
        <taxon>Eukaryota</taxon>
        <taxon>Viridiplantae</taxon>
        <taxon>Streptophyta</taxon>
        <taxon>Embryophyta</taxon>
        <taxon>Tracheophyta</taxon>
        <taxon>Spermatophyta</taxon>
        <taxon>Magnoliopsida</taxon>
        <taxon>eudicotyledons</taxon>
        <taxon>Gunneridae</taxon>
        <taxon>Pentapetalae</taxon>
        <taxon>asterids</taxon>
        <taxon>Cornales</taxon>
        <taxon>Nyssaceae</taxon>
        <taxon>Davidia</taxon>
    </lineage>
</organism>
<dbReference type="PANTHER" id="PTHR22930">
    <property type="match status" value="1"/>
</dbReference>
<evidence type="ECO:0000259" key="10">
    <source>
        <dbReference type="Pfam" id="PF26138"/>
    </source>
</evidence>
<dbReference type="InterPro" id="IPR045249">
    <property type="entry name" value="HARBI1-like"/>
</dbReference>
<dbReference type="PANTHER" id="PTHR22930:SF293">
    <property type="entry name" value="PROTEIN ALP1-LIKE"/>
    <property type="match status" value="1"/>
</dbReference>
<evidence type="ECO:0000256" key="6">
    <source>
        <dbReference type="ARBA" id="ARBA00022801"/>
    </source>
</evidence>
<keyword evidence="8" id="KW-0472">Membrane</keyword>
<sequence length="398" mass="46036">MDSNTRNGQALLVIQQMLMNIAYMCAMFISLLQLLNKSNNNNRHNLVRANSVNRVQAQLDNLDRLINGGDITCIEQLRMNRHTFGILCGLLRTVGRLVDSRYVTVEEQVAMFLHVLAHPVKNRVIKLRFLRSGETMSGHFTAVLKAVIRLQEILLRVPEPILEDCTDERWKWFKNCLGALDGTYIGVNVPDIDKPRYRTRKGEIATNVLGVCSMDMKFIYVLPGWEGSAADSRVLRDAVTRRNCLRVPTGYYYLVDAGYTNEQGFLAPYRCQRYHLSLWKDGPAPVTPEEFFNMKHSIARNVIERCFGLLKLRWAILRSPSYFPIKTQTRIIIACCLLHNLIRREMPVDPLEDEYDNTQQTDRGMDFIDTVEASNEWSNWRQNLAVEMFNDWMASRQH</sequence>
<dbReference type="GO" id="GO:0016787">
    <property type="term" value="F:hydrolase activity"/>
    <property type="evidence" value="ECO:0007669"/>
    <property type="project" value="UniProtKB-KW"/>
</dbReference>
<dbReference type="GO" id="GO:0005634">
    <property type="term" value="C:nucleus"/>
    <property type="evidence" value="ECO:0007669"/>
    <property type="project" value="UniProtKB-SubCell"/>
</dbReference>
<gene>
    <name evidence="11" type="ORF">Din_024355</name>
</gene>
<dbReference type="InterPro" id="IPR027806">
    <property type="entry name" value="HARBI1_dom"/>
</dbReference>
<keyword evidence="4" id="KW-0540">Nuclease</keyword>
<dbReference type="Pfam" id="PF26138">
    <property type="entry name" value="DUF8040"/>
    <property type="match status" value="1"/>
</dbReference>